<comment type="caution">
    <text evidence="2">The sequence shown here is derived from an EMBL/GenBank/DDBJ whole genome shotgun (WGS) entry which is preliminary data.</text>
</comment>
<dbReference type="EMBL" id="JAAIKC010000016">
    <property type="protein sequence ID" value="NEW09336.1"/>
    <property type="molecule type" value="Genomic_DNA"/>
</dbReference>
<accession>A0A6G4A4A2</accession>
<dbReference type="RefSeq" id="WP_205516983.1">
    <property type="nucleotide sequence ID" value="NZ_JAAIKC010000016.1"/>
</dbReference>
<protein>
    <submittedName>
        <fullName evidence="2">S-layer homology domain-containing protein</fullName>
    </submittedName>
</protein>
<dbReference type="InterPro" id="IPR001119">
    <property type="entry name" value="SLH_dom"/>
</dbReference>
<evidence type="ECO:0000313" key="2">
    <source>
        <dbReference type="EMBL" id="NEW09336.1"/>
    </source>
</evidence>
<feature type="domain" description="SLH" evidence="1">
    <location>
        <begin position="7"/>
        <end position="87"/>
    </location>
</feature>
<organism evidence="2">
    <name type="scientific">Paenibacillus sp. SYP-B3998</name>
    <dbReference type="NCBI Taxonomy" id="2678564"/>
    <lineage>
        <taxon>Bacteria</taxon>
        <taxon>Bacillati</taxon>
        <taxon>Bacillota</taxon>
        <taxon>Bacilli</taxon>
        <taxon>Bacillales</taxon>
        <taxon>Paenibacillaceae</taxon>
        <taxon>Paenibacillus</taxon>
    </lineage>
</organism>
<reference evidence="2" key="1">
    <citation type="submission" date="2020-02" db="EMBL/GenBank/DDBJ databases">
        <authorList>
            <person name="Shen X.-R."/>
            <person name="Zhang Y.-X."/>
        </authorList>
    </citation>
    <scope>NUCLEOTIDE SEQUENCE</scope>
    <source>
        <strain evidence="2">SYP-B3998</strain>
    </source>
</reference>
<sequence>MTLVHEPTHAFSDLASNHWAAEQILRWNELGILQGYEDITLRKALAAGYFQLDAENKSLAADPLSRAEATIALEAVYHFHKDRFGSVSNFIDPDNVCKEATAAIQALVAKGYIEGFEYHTYRPEKTANADLGKLINVDCDRCTLYL</sequence>
<name>A0A6G4A4A2_9BACL</name>
<dbReference type="PROSITE" id="PS51272">
    <property type="entry name" value="SLH"/>
    <property type="match status" value="1"/>
</dbReference>
<gene>
    <name evidence="2" type="ORF">GK047_25660</name>
</gene>
<dbReference type="AlphaFoldDB" id="A0A6G4A4A2"/>
<proteinExistence type="predicted"/>
<dbReference type="Pfam" id="PF00395">
    <property type="entry name" value="SLH"/>
    <property type="match status" value="1"/>
</dbReference>
<evidence type="ECO:0000259" key="1">
    <source>
        <dbReference type="PROSITE" id="PS51272"/>
    </source>
</evidence>